<evidence type="ECO:0000313" key="4">
    <source>
        <dbReference type="EMBL" id="KKP44514.1"/>
    </source>
</evidence>
<keyword evidence="1" id="KW-1133">Transmembrane helix</keyword>
<sequence length="421" mass="48360">MAKELNMTDKVGKIEIKMEETTPIPSEDIKSELPKKKIFNKKIWLPILITFAVLLALGTASFYYFGIYKVKPYKKPSQVISLNSEYLIPQALAFEFSALPIPTPTEPRTEQSTLNGILFTKTEMKLLQTKRPVAVMTNNHVDARPQSGLNSADVVYEALAESGITRYMAIYWSQAPKKVGPIRSSRQYYIEWLSPYDPLYIYDGCADTENPKTDACDNLYKYDIKKIATIGAWRWNDGRRYAPHNEYSSVTAAWEYAQKLNWGGMPKIEAWKFKPDAKVEERGTRTKVKVTFYERLNNRGAYDTVWTYDSTTNSYLKETGGKIDIDQETNTQLFSKNVIIQEVTMTPTYDEKGRVIIDTIGEGKSIYLIDGKITEGRWKKIARTDRTTYYDKDGNEVQFNRGRVWITAMPRSQGKFAIIEQ</sequence>
<dbReference type="Pfam" id="PF17479">
    <property type="entry name" value="DUF3048_C"/>
    <property type="match status" value="1"/>
</dbReference>
<evidence type="ECO:0000256" key="1">
    <source>
        <dbReference type="SAM" id="Phobius"/>
    </source>
</evidence>
<protein>
    <recommendedName>
        <fullName evidence="6">DUF3048 domain-containing protein</fullName>
    </recommendedName>
</protein>
<comment type="caution">
    <text evidence="4">The sequence shown here is derived from an EMBL/GenBank/DDBJ whole genome shotgun (WGS) entry which is preliminary data.</text>
</comment>
<dbReference type="InterPro" id="IPR023158">
    <property type="entry name" value="YerB-like_sf"/>
</dbReference>
<dbReference type="Proteomes" id="UP000034302">
    <property type="component" value="Unassembled WGS sequence"/>
</dbReference>
<organism evidence="4 5">
    <name type="scientific">candidate division WS6 bacterium GW2011_GWC1_33_20</name>
    <dbReference type="NCBI Taxonomy" id="1619089"/>
    <lineage>
        <taxon>Bacteria</taxon>
        <taxon>Candidatus Dojkabacteria</taxon>
    </lineage>
</organism>
<dbReference type="InterPro" id="IPR021416">
    <property type="entry name" value="DUF3048_N"/>
</dbReference>
<evidence type="ECO:0000259" key="2">
    <source>
        <dbReference type="Pfam" id="PF11258"/>
    </source>
</evidence>
<feature type="domain" description="DUF3048" evidence="3">
    <location>
        <begin position="302"/>
        <end position="406"/>
    </location>
</feature>
<dbReference type="AlphaFoldDB" id="A0A0F9ZK44"/>
<evidence type="ECO:0008006" key="6">
    <source>
        <dbReference type="Google" id="ProtNLM"/>
    </source>
</evidence>
<evidence type="ECO:0000313" key="5">
    <source>
        <dbReference type="Proteomes" id="UP000034302"/>
    </source>
</evidence>
<dbReference type="Pfam" id="PF11258">
    <property type="entry name" value="DUF3048"/>
    <property type="match status" value="1"/>
</dbReference>
<dbReference type="EMBL" id="LBOV01000002">
    <property type="protein sequence ID" value="KKP44514.1"/>
    <property type="molecule type" value="Genomic_DNA"/>
</dbReference>
<dbReference type="InterPro" id="IPR035328">
    <property type="entry name" value="DUF3048_C"/>
</dbReference>
<feature type="transmembrane region" description="Helical" evidence="1">
    <location>
        <begin position="43"/>
        <end position="65"/>
    </location>
</feature>
<accession>A0A0F9ZK44</accession>
<reference evidence="4 5" key="1">
    <citation type="journal article" date="2015" name="Nature">
        <title>rRNA introns, odd ribosomes, and small enigmatic genomes across a large radiation of phyla.</title>
        <authorList>
            <person name="Brown C.T."/>
            <person name="Hug L.A."/>
            <person name="Thomas B.C."/>
            <person name="Sharon I."/>
            <person name="Castelle C.J."/>
            <person name="Singh A."/>
            <person name="Wilkins M.J."/>
            <person name="Williams K.H."/>
            <person name="Banfield J.F."/>
        </authorList>
    </citation>
    <scope>NUCLEOTIDE SEQUENCE [LARGE SCALE GENOMIC DNA]</scope>
</reference>
<dbReference type="Gene3D" id="3.50.90.10">
    <property type="entry name" value="YerB-like"/>
    <property type="match status" value="1"/>
</dbReference>
<feature type="domain" description="DUF3048" evidence="2">
    <location>
        <begin position="127"/>
        <end position="261"/>
    </location>
</feature>
<evidence type="ECO:0000259" key="3">
    <source>
        <dbReference type="Pfam" id="PF17479"/>
    </source>
</evidence>
<gene>
    <name evidence="4" type="ORF">UR34_C0002G0017</name>
</gene>
<dbReference type="SUPFAM" id="SSF159774">
    <property type="entry name" value="YerB-like"/>
    <property type="match status" value="1"/>
</dbReference>
<keyword evidence="1" id="KW-0472">Membrane</keyword>
<proteinExistence type="predicted"/>
<keyword evidence="1" id="KW-0812">Transmembrane</keyword>
<name>A0A0F9ZK44_9BACT</name>